<dbReference type="AlphaFoldDB" id="A0A495JPW3"/>
<keyword evidence="3" id="KW-1185">Reference proteome</keyword>
<sequence length="67" mass="6587">MAGIGRPVPATAAGQSRQGPSAAPTGNAALADTQPSMRYRVTMPAAAVTASRTVAAASMMPASRATT</sequence>
<name>A0A495JPW3_9ACTN</name>
<evidence type="ECO:0000313" key="2">
    <source>
        <dbReference type="EMBL" id="RKR90412.1"/>
    </source>
</evidence>
<gene>
    <name evidence="2" type="ORF">BDK92_4784</name>
</gene>
<dbReference type="EMBL" id="RBKT01000001">
    <property type="protein sequence ID" value="RKR90412.1"/>
    <property type="molecule type" value="Genomic_DNA"/>
</dbReference>
<protein>
    <submittedName>
        <fullName evidence="2">Uncharacterized protein</fullName>
    </submittedName>
</protein>
<reference evidence="2 3" key="1">
    <citation type="submission" date="2018-10" db="EMBL/GenBank/DDBJ databases">
        <title>Sequencing the genomes of 1000 actinobacteria strains.</title>
        <authorList>
            <person name="Klenk H.-P."/>
        </authorList>
    </citation>
    <scope>NUCLEOTIDE SEQUENCE [LARGE SCALE GENOMIC DNA]</scope>
    <source>
        <strain evidence="2 3">DSM 45175</strain>
    </source>
</reference>
<evidence type="ECO:0000313" key="3">
    <source>
        <dbReference type="Proteomes" id="UP000277671"/>
    </source>
</evidence>
<organism evidence="2 3">
    <name type="scientific">Micromonospora pisi</name>
    <dbReference type="NCBI Taxonomy" id="589240"/>
    <lineage>
        <taxon>Bacteria</taxon>
        <taxon>Bacillati</taxon>
        <taxon>Actinomycetota</taxon>
        <taxon>Actinomycetes</taxon>
        <taxon>Micromonosporales</taxon>
        <taxon>Micromonosporaceae</taxon>
        <taxon>Micromonospora</taxon>
    </lineage>
</organism>
<comment type="caution">
    <text evidence="2">The sequence shown here is derived from an EMBL/GenBank/DDBJ whole genome shotgun (WGS) entry which is preliminary data.</text>
</comment>
<accession>A0A495JPW3</accession>
<evidence type="ECO:0000256" key="1">
    <source>
        <dbReference type="SAM" id="MobiDB-lite"/>
    </source>
</evidence>
<dbReference type="Proteomes" id="UP000277671">
    <property type="component" value="Unassembled WGS sequence"/>
</dbReference>
<proteinExistence type="predicted"/>
<feature type="region of interest" description="Disordered" evidence="1">
    <location>
        <begin position="1"/>
        <end position="36"/>
    </location>
</feature>